<evidence type="ECO:0000313" key="3">
    <source>
        <dbReference type="Proteomes" id="UP000257109"/>
    </source>
</evidence>
<feature type="non-terminal residue" evidence="2">
    <location>
        <position position="1"/>
    </location>
</feature>
<evidence type="ECO:0000313" key="2">
    <source>
        <dbReference type="EMBL" id="RDX97765.1"/>
    </source>
</evidence>
<accession>A0A371H4Q5</accession>
<comment type="caution">
    <text evidence="2">The sequence shown here is derived from an EMBL/GenBank/DDBJ whole genome shotgun (WGS) entry which is preliminary data.</text>
</comment>
<feature type="compositionally biased region" description="Basic residues" evidence="1">
    <location>
        <begin position="1"/>
        <end position="10"/>
    </location>
</feature>
<keyword evidence="3" id="KW-1185">Reference proteome</keyword>
<dbReference type="AlphaFoldDB" id="A0A371H4Q5"/>
<evidence type="ECO:0000256" key="1">
    <source>
        <dbReference type="SAM" id="MobiDB-lite"/>
    </source>
</evidence>
<feature type="compositionally biased region" description="Basic and acidic residues" evidence="1">
    <location>
        <begin position="151"/>
        <end position="166"/>
    </location>
</feature>
<sequence length="197" mass="22656">MNRRNKKATKRLQEKNATKGCSGARREVKVRNKKRKNFLDFARSAKVQLWGPYLELQTSKMDSPGKLRHRSTASFFTVQSSSTICSVKYGREVTASTPFWIGLFLKRVGDLSLEELKGLLSGSFLSSPKNFSYLRRRSAFRRSKASSSSWRGRDMEKEKVRSDRSPMKGSEPFPSRKEDFTKIIGEQPWASPRELKH</sequence>
<reference evidence="2" key="1">
    <citation type="submission" date="2018-05" db="EMBL/GenBank/DDBJ databases">
        <title>Draft genome of Mucuna pruriens seed.</title>
        <authorList>
            <person name="Nnadi N.E."/>
            <person name="Vos R."/>
            <person name="Hasami M.H."/>
            <person name="Devisetty U.K."/>
            <person name="Aguiy J.C."/>
        </authorList>
    </citation>
    <scope>NUCLEOTIDE SEQUENCE [LARGE SCALE GENOMIC DNA]</scope>
    <source>
        <strain evidence="2">JCA_2017</strain>
    </source>
</reference>
<proteinExistence type="predicted"/>
<protein>
    <submittedName>
        <fullName evidence="2">Uncharacterized protein</fullName>
    </submittedName>
</protein>
<dbReference type="EMBL" id="QJKJ01003576">
    <property type="protein sequence ID" value="RDX97765.1"/>
    <property type="molecule type" value="Genomic_DNA"/>
</dbReference>
<gene>
    <name evidence="2" type="ORF">CR513_19428</name>
</gene>
<feature type="region of interest" description="Disordered" evidence="1">
    <location>
        <begin position="147"/>
        <end position="197"/>
    </location>
</feature>
<organism evidence="2 3">
    <name type="scientific">Mucuna pruriens</name>
    <name type="common">Velvet bean</name>
    <name type="synonym">Dolichos pruriens</name>
    <dbReference type="NCBI Taxonomy" id="157652"/>
    <lineage>
        <taxon>Eukaryota</taxon>
        <taxon>Viridiplantae</taxon>
        <taxon>Streptophyta</taxon>
        <taxon>Embryophyta</taxon>
        <taxon>Tracheophyta</taxon>
        <taxon>Spermatophyta</taxon>
        <taxon>Magnoliopsida</taxon>
        <taxon>eudicotyledons</taxon>
        <taxon>Gunneridae</taxon>
        <taxon>Pentapetalae</taxon>
        <taxon>rosids</taxon>
        <taxon>fabids</taxon>
        <taxon>Fabales</taxon>
        <taxon>Fabaceae</taxon>
        <taxon>Papilionoideae</taxon>
        <taxon>50 kb inversion clade</taxon>
        <taxon>NPAAA clade</taxon>
        <taxon>indigoferoid/millettioid clade</taxon>
        <taxon>Phaseoleae</taxon>
        <taxon>Mucuna</taxon>
    </lineage>
</organism>
<feature type="region of interest" description="Disordered" evidence="1">
    <location>
        <begin position="1"/>
        <end position="26"/>
    </location>
</feature>
<dbReference type="Proteomes" id="UP000257109">
    <property type="component" value="Unassembled WGS sequence"/>
</dbReference>
<name>A0A371H4Q5_MUCPR</name>